<dbReference type="SUPFAM" id="SSF50965">
    <property type="entry name" value="Galactose oxidase, central domain"/>
    <property type="match status" value="1"/>
</dbReference>
<comment type="caution">
    <text evidence="4">The sequence shown here is derived from an EMBL/GenBank/DDBJ whole genome shotgun (WGS) entry which is preliminary data.</text>
</comment>
<keyword evidence="2" id="KW-1133">Transmembrane helix</keyword>
<evidence type="ECO:0000256" key="2">
    <source>
        <dbReference type="SAM" id="Phobius"/>
    </source>
</evidence>
<keyword evidence="2" id="KW-0812">Transmembrane</keyword>
<accession>A0A9P4Y5D3</accession>
<dbReference type="EMBL" id="MU032346">
    <property type="protein sequence ID" value="KAF3766795.1"/>
    <property type="molecule type" value="Genomic_DNA"/>
</dbReference>
<evidence type="ECO:0000313" key="5">
    <source>
        <dbReference type="Proteomes" id="UP000803844"/>
    </source>
</evidence>
<protein>
    <recommendedName>
        <fullName evidence="6">Kelch repeat protein</fullName>
    </recommendedName>
</protein>
<evidence type="ECO:0000256" key="1">
    <source>
        <dbReference type="SAM" id="MobiDB-lite"/>
    </source>
</evidence>
<keyword evidence="3" id="KW-0732">Signal</keyword>
<gene>
    <name evidence="4" type="ORF">M406DRAFT_287728</name>
</gene>
<evidence type="ECO:0000313" key="4">
    <source>
        <dbReference type="EMBL" id="KAF3766795.1"/>
    </source>
</evidence>
<dbReference type="RefSeq" id="XP_040777756.1">
    <property type="nucleotide sequence ID" value="XM_040918758.1"/>
</dbReference>
<sequence>MAVSRTLSLSLLAGLAPIVVAQLGGWVANEVNTTMCTWQGLRAAVIRDSVYMDGGYIYWRPGLADGSYGSAIQDHDQPGISLMLNFSIPFNISQNISALFEEPDRTSLKPLYYDGAMLASYDDYWLYGGLLTVTNKSAEPDSNTGLEWEQYPSEEGQTAFSPLFTTYELSGNMTRYIAYGGAASVPSESLGFYFAGLHGPTWDDIYYPDGDDADTATETSLTLITLDMAADYQGTWTNVTLPDDIPGRASPELVWVPVGKQGILVALGGVVYPEFVTADHVSENETASAWYTQKTTGGPGQLAQGCAVMQPAADYSSFNIYWYGGYDGLHATDDSYWNDAVWILSLPSFTWKQASTARSGYARAGHKCVMPYPDQMMVIGGQPAQASTVYDCVPDIIQIFNVSSAQWLDRYDPTVYSDYAVPSVIYNAIGGDGSGGATSTAPKSWDTSALGAVFQTAYATSKISTWYPYPESTSTSVTNPTYTPTTKSGGGSGVPKYLAPLLGVLLGLIFVSSVAVGIIVWRRRKLMKANGGMSVAPSDDKWKNIISWMNGQRVAEPKDETVTTSEELAHPSPTPEGPRFENNPQYPFMQNWREHPQQDMQQTTQPIHHEIDGTGILFELPGKPLPRPPFLFFFF</sequence>
<feature type="chain" id="PRO_5040406828" description="Kelch repeat protein" evidence="3">
    <location>
        <begin position="22"/>
        <end position="635"/>
    </location>
</feature>
<dbReference type="InterPro" id="IPR011043">
    <property type="entry name" value="Gal_Oxase/kelch_b-propeller"/>
</dbReference>
<dbReference type="GeneID" id="63835887"/>
<keyword evidence="2" id="KW-0472">Membrane</keyword>
<feature type="signal peptide" evidence="3">
    <location>
        <begin position="1"/>
        <end position="21"/>
    </location>
</feature>
<keyword evidence="5" id="KW-1185">Reference proteome</keyword>
<dbReference type="Proteomes" id="UP000803844">
    <property type="component" value="Unassembled WGS sequence"/>
</dbReference>
<evidence type="ECO:0008006" key="6">
    <source>
        <dbReference type="Google" id="ProtNLM"/>
    </source>
</evidence>
<feature type="transmembrane region" description="Helical" evidence="2">
    <location>
        <begin position="497"/>
        <end position="521"/>
    </location>
</feature>
<feature type="region of interest" description="Disordered" evidence="1">
    <location>
        <begin position="556"/>
        <end position="587"/>
    </location>
</feature>
<evidence type="ECO:0000256" key="3">
    <source>
        <dbReference type="SAM" id="SignalP"/>
    </source>
</evidence>
<dbReference type="OrthoDB" id="10251809at2759"/>
<dbReference type="AlphaFoldDB" id="A0A9P4Y5D3"/>
<proteinExistence type="predicted"/>
<name>A0A9P4Y5D3_CRYP1</name>
<organism evidence="4 5">
    <name type="scientific">Cryphonectria parasitica (strain ATCC 38755 / EP155)</name>
    <dbReference type="NCBI Taxonomy" id="660469"/>
    <lineage>
        <taxon>Eukaryota</taxon>
        <taxon>Fungi</taxon>
        <taxon>Dikarya</taxon>
        <taxon>Ascomycota</taxon>
        <taxon>Pezizomycotina</taxon>
        <taxon>Sordariomycetes</taxon>
        <taxon>Sordariomycetidae</taxon>
        <taxon>Diaporthales</taxon>
        <taxon>Cryphonectriaceae</taxon>
        <taxon>Cryphonectria-Endothia species complex</taxon>
        <taxon>Cryphonectria</taxon>
    </lineage>
</organism>
<reference evidence="4" key="1">
    <citation type="journal article" date="2020" name="Phytopathology">
        <title>Genome sequence of the chestnut blight fungus Cryphonectria parasitica EP155: A fundamental resource for an archetypical invasive plant pathogen.</title>
        <authorList>
            <person name="Crouch J.A."/>
            <person name="Dawe A."/>
            <person name="Aerts A."/>
            <person name="Barry K."/>
            <person name="Churchill A.C.L."/>
            <person name="Grimwood J."/>
            <person name="Hillman B."/>
            <person name="Milgroom M.G."/>
            <person name="Pangilinan J."/>
            <person name="Smith M."/>
            <person name="Salamov A."/>
            <person name="Schmutz J."/>
            <person name="Yadav J."/>
            <person name="Grigoriev I.V."/>
            <person name="Nuss D."/>
        </authorList>
    </citation>
    <scope>NUCLEOTIDE SEQUENCE</scope>
    <source>
        <strain evidence="4">EP155</strain>
    </source>
</reference>